<evidence type="ECO:0008006" key="3">
    <source>
        <dbReference type="Google" id="ProtNLM"/>
    </source>
</evidence>
<dbReference type="InterPro" id="IPR015947">
    <property type="entry name" value="PUA-like_sf"/>
</dbReference>
<keyword evidence="2" id="KW-1185">Reference proteome</keyword>
<evidence type="ECO:0000313" key="2">
    <source>
        <dbReference type="Proteomes" id="UP001164557"/>
    </source>
</evidence>
<dbReference type="RefSeq" id="WP_046326621.1">
    <property type="nucleotide sequence ID" value="NZ_CP084389.1"/>
</dbReference>
<proteinExistence type="predicted"/>
<evidence type="ECO:0000313" key="1">
    <source>
        <dbReference type="EMBL" id="UZX29848.1"/>
    </source>
</evidence>
<dbReference type="AlphaFoldDB" id="A0AA47B483"/>
<accession>A0AA47B483</accession>
<dbReference type="EMBL" id="CP084389">
    <property type="protein sequence ID" value="UZX29848.1"/>
    <property type="molecule type" value="Genomic_DNA"/>
</dbReference>
<organism evidence="1 2">
    <name type="scientific">Lactobacillus helsingborgensis</name>
    <dbReference type="NCBI Taxonomy" id="1218494"/>
    <lineage>
        <taxon>Bacteria</taxon>
        <taxon>Bacillati</taxon>
        <taxon>Bacillota</taxon>
        <taxon>Bacilli</taxon>
        <taxon>Lactobacillales</taxon>
        <taxon>Lactobacillaceae</taxon>
        <taxon>Lactobacillus</taxon>
    </lineage>
</organism>
<name>A0AA47B483_9LACO</name>
<dbReference type="Proteomes" id="UP001164557">
    <property type="component" value="Chromosome"/>
</dbReference>
<sequence>MSKIKDEVYDPFLPTLLISLHQEYVKEILTGQKIIEYRKSFFKDSFQAFVYTTGSAGGIQLFIKCAPLIRNNAANLAQIGQEIQNDDYAEIYDYFMPKDDGCIIPILKSCAVKKITLEQLRAVLPQIVVPQKYLFLDRPDKTDLLNFLLNQECDNLIINNWDKRYALIKYILAGKN</sequence>
<protein>
    <recommendedName>
        <fullName evidence="3">ASCH domain-containing protein</fullName>
    </recommendedName>
</protein>
<gene>
    <name evidence="1" type="ORF">LDX53_01015</name>
</gene>
<reference evidence="1" key="1">
    <citation type="submission" date="2021-09" db="EMBL/GenBank/DDBJ databases">
        <title>Lactobacillus species from Apis mellifera, Switzerland.</title>
        <authorList>
            <person name="Pfister J."/>
            <person name="Brown A."/>
            <person name="Neumann P."/>
            <person name="Collaud A."/>
            <person name="Retschnig G."/>
            <person name="Perreten V."/>
        </authorList>
    </citation>
    <scope>NUCLEOTIDE SEQUENCE</scope>
    <source>
        <strain evidence="1">IBH002</strain>
    </source>
</reference>
<dbReference type="SUPFAM" id="SSF88697">
    <property type="entry name" value="PUA domain-like"/>
    <property type="match status" value="1"/>
</dbReference>